<dbReference type="Ensembl" id="ENSMPUT00000000951.1">
    <property type="protein sequence ID" value="ENSMPUP00000000933.1"/>
    <property type="gene ID" value="ENSMPUG00000000939.1"/>
</dbReference>
<protein>
    <submittedName>
        <fullName evidence="2">Uncharacterized protein</fullName>
    </submittedName>
</protein>
<feature type="region of interest" description="Disordered" evidence="1">
    <location>
        <begin position="56"/>
        <end position="141"/>
    </location>
</feature>
<reference evidence="2" key="1">
    <citation type="submission" date="2024-06" db="UniProtKB">
        <authorList>
            <consortium name="Ensembl"/>
        </authorList>
    </citation>
    <scope>IDENTIFICATION</scope>
</reference>
<evidence type="ECO:0000313" key="2">
    <source>
        <dbReference type="Ensembl" id="ENSMPUP00000000933.1"/>
    </source>
</evidence>
<dbReference type="AlphaFoldDB" id="M3XPD3"/>
<accession>M3XPD3</accession>
<evidence type="ECO:0000256" key="1">
    <source>
        <dbReference type="SAM" id="MobiDB-lite"/>
    </source>
</evidence>
<dbReference type="EMBL" id="AEYP01049602">
    <property type="status" value="NOT_ANNOTATED_CDS"/>
    <property type="molecule type" value="Genomic_DNA"/>
</dbReference>
<sequence>MMWWGENKLQNNRYSKTSSRSDVTETTVWRRTSFRPVAVLSSLFPQLHVLPGEKHSWKAPMQRPGGCSGHRSPHPWGHTGRSLDAASKRCVYSGAFRSPGRPGPEPPGPLQLPQGAHFPRAGQEQRLARPRRPKPSGFAMW</sequence>
<dbReference type="EMBL" id="AEYP01049603">
    <property type="status" value="NOT_ANNOTATED_CDS"/>
    <property type="molecule type" value="Genomic_DNA"/>
</dbReference>
<name>M3XPD3_MUSPF</name>
<organism evidence="2">
    <name type="scientific">Mustela putorius furo</name>
    <name type="common">European domestic ferret</name>
    <name type="synonym">Mustela furo</name>
    <dbReference type="NCBI Taxonomy" id="9669"/>
    <lineage>
        <taxon>Eukaryota</taxon>
        <taxon>Metazoa</taxon>
        <taxon>Chordata</taxon>
        <taxon>Craniata</taxon>
        <taxon>Vertebrata</taxon>
        <taxon>Euteleostomi</taxon>
        <taxon>Mammalia</taxon>
        <taxon>Eutheria</taxon>
        <taxon>Laurasiatheria</taxon>
        <taxon>Carnivora</taxon>
        <taxon>Caniformia</taxon>
        <taxon>Musteloidea</taxon>
        <taxon>Mustelidae</taxon>
        <taxon>Mustelinae</taxon>
        <taxon>Mustela</taxon>
    </lineage>
</organism>
<feature type="compositionally biased region" description="Pro residues" evidence="1">
    <location>
        <begin position="101"/>
        <end position="110"/>
    </location>
</feature>
<dbReference type="HOGENOM" id="CLU_1829815_0_0_1"/>
<dbReference type="InParanoid" id="M3XPD3"/>
<proteinExistence type="predicted"/>